<dbReference type="STRING" id="1220924.W2RIH6"/>
<keyword evidence="4" id="KW-1185">Reference proteome</keyword>
<evidence type="ECO:0000256" key="2">
    <source>
        <dbReference type="SAM" id="MobiDB-lite"/>
    </source>
</evidence>
<feature type="region of interest" description="Disordered" evidence="2">
    <location>
        <begin position="1"/>
        <end position="131"/>
    </location>
</feature>
<feature type="region of interest" description="Disordered" evidence="2">
    <location>
        <begin position="251"/>
        <end position="371"/>
    </location>
</feature>
<feature type="compositionally biased region" description="Basic and acidic residues" evidence="2">
    <location>
        <begin position="354"/>
        <end position="365"/>
    </location>
</feature>
<accession>W2RIH6</accession>
<organism evidence="3 4">
    <name type="scientific">Cyphellophora europaea (strain CBS 101466)</name>
    <name type="common">Phialophora europaea</name>
    <dbReference type="NCBI Taxonomy" id="1220924"/>
    <lineage>
        <taxon>Eukaryota</taxon>
        <taxon>Fungi</taxon>
        <taxon>Dikarya</taxon>
        <taxon>Ascomycota</taxon>
        <taxon>Pezizomycotina</taxon>
        <taxon>Eurotiomycetes</taxon>
        <taxon>Chaetothyriomycetidae</taxon>
        <taxon>Chaetothyriales</taxon>
        <taxon>Cyphellophoraceae</taxon>
        <taxon>Cyphellophora</taxon>
    </lineage>
</organism>
<protein>
    <submittedName>
        <fullName evidence="3">Uncharacterized protein</fullName>
    </submittedName>
</protein>
<dbReference type="HOGENOM" id="CLU_054813_0_0_1"/>
<dbReference type="Pfam" id="PF13300">
    <property type="entry name" value="DUF4078"/>
    <property type="match status" value="1"/>
</dbReference>
<feature type="compositionally biased region" description="Basic and acidic residues" evidence="2">
    <location>
        <begin position="283"/>
        <end position="338"/>
    </location>
</feature>
<evidence type="ECO:0000313" key="4">
    <source>
        <dbReference type="Proteomes" id="UP000030752"/>
    </source>
</evidence>
<dbReference type="VEuPathDB" id="FungiDB:HMPREF1541_08584"/>
<feature type="compositionally biased region" description="Basic and acidic residues" evidence="2">
    <location>
        <begin position="71"/>
        <end position="131"/>
    </location>
</feature>
<dbReference type="EMBL" id="KB822725">
    <property type="protein sequence ID" value="ETN36307.1"/>
    <property type="molecule type" value="Genomic_DNA"/>
</dbReference>
<reference evidence="3 4" key="1">
    <citation type="submission" date="2013-03" db="EMBL/GenBank/DDBJ databases">
        <title>The Genome Sequence of Phialophora europaea CBS 101466.</title>
        <authorList>
            <consortium name="The Broad Institute Genomics Platform"/>
            <person name="Cuomo C."/>
            <person name="de Hoog S."/>
            <person name="Gorbushina A."/>
            <person name="Walker B."/>
            <person name="Young S.K."/>
            <person name="Zeng Q."/>
            <person name="Gargeya S."/>
            <person name="Fitzgerald M."/>
            <person name="Haas B."/>
            <person name="Abouelleil A."/>
            <person name="Allen A.W."/>
            <person name="Alvarado L."/>
            <person name="Arachchi H.M."/>
            <person name="Berlin A.M."/>
            <person name="Chapman S.B."/>
            <person name="Gainer-Dewar J."/>
            <person name="Goldberg J."/>
            <person name="Griggs A."/>
            <person name="Gujja S."/>
            <person name="Hansen M."/>
            <person name="Howarth C."/>
            <person name="Imamovic A."/>
            <person name="Ireland A."/>
            <person name="Larimer J."/>
            <person name="McCowan C."/>
            <person name="Murphy C."/>
            <person name="Pearson M."/>
            <person name="Poon T.W."/>
            <person name="Priest M."/>
            <person name="Roberts A."/>
            <person name="Saif S."/>
            <person name="Shea T."/>
            <person name="Sisk P."/>
            <person name="Sykes S."/>
            <person name="Wortman J."/>
            <person name="Nusbaum C."/>
            <person name="Birren B."/>
        </authorList>
    </citation>
    <scope>NUCLEOTIDE SEQUENCE [LARGE SCALE GENOMIC DNA]</scope>
    <source>
        <strain evidence="3 4">CBS 101466</strain>
    </source>
</reference>
<dbReference type="eggNOG" id="ENOG502QWJ9">
    <property type="taxonomic scope" value="Eukaryota"/>
</dbReference>
<dbReference type="InterPro" id="IPR025066">
    <property type="entry name" value="CCDC174-like"/>
</dbReference>
<evidence type="ECO:0000256" key="1">
    <source>
        <dbReference type="ARBA" id="ARBA00023054"/>
    </source>
</evidence>
<dbReference type="AlphaFoldDB" id="W2RIH6"/>
<dbReference type="RefSeq" id="XP_008721125.1">
    <property type="nucleotide sequence ID" value="XM_008722903.1"/>
</dbReference>
<feature type="compositionally biased region" description="Basic and acidic residues" evidence="2">
    <location>
        <begin position="251"/>
        <end position="274"/>
    </location>
</feature>
<proteinExistence type="predicted"/>
<evidence type="ECO:0000313" key="3">
    <source>
        <dbReference type="EMBL" id="ETN36307.1"/>
    </source>
</evidence>
<keyword evidence="1" id="KW-0175">Coiled coil</keyword>
<dbReference type="OrthoDB" id="333551at2759"/>
<dbReference type="GeneID" id="19975923"/>
<sequence length="371" mass="41384">MGSATTLYGDRDPANTKSKHKPISSSTSLAFTSNLSSLIASSKTKSSEQQPASKVNKRVPSPAPKASLFTAHREAKESKKRTRDDEQEHKTSRDVGRTDESDLARSKRKMLEKTRLYNAMKRGEYIGRDDYDERGLVDFDKKWADTQGKASQSDDVDSDSDDGGSESESGRAKAEEDKAQWTDEFGRLRTGTAQEKRRFERSQRIASAAEAAFEDAKARPAAPENIIFGDTVQTHAFNPDTVIQERMAELAAKRDKEATPPPDSHYDGKAEVRTKGTGFFAFSKDEEARKKEMEALEQERAETERKRKERDGVKEGRKREIEARRKAIQERRSRKEADVFLDGLEIPDVGGGLGDDRDPVDDGERSAATGS</sequence>
<dbReference type="PANTHER" id="PTHR15885">
    <property type="entry name" value="COILED-COIL DOMAIN-CONTAINING PROTEIN 174"/>
    <property type="match status" value="1"/>
</dbReference>
<feature type="compositionally biased region" description="Acidic residues" evidence="2">
    <location>
        <begin position="154"/>
        <end position="165"/>
    </location>
</feature>
<feature type="compositionally biased region" description="Basic and acidic residues" evidence="2">
    <location>
        <begin position="168"/>
        <end position="187"/>
    </location>
</feature>
<feature type="compositionally biased region" description="Polar residues" evidence="2">
    <location>
        <begin position="23"/>
        <end position="34"/>
    </location>
</feature>
<name>W2RIH6_CYPE1</name>
<feature type="compositionally biased region" description="Low complexity" evidence="2">
    <location>
        <begin position="35"/>
        <end position="44"/>
    </location>
</feature>
<feature type="region of interest" description="Disordered" evidence="2">
    <location>
        <begin position="143"/>
        <end position="202"/>
    </location>
</feature>
<dbReference type="Proteomes" id="UP000030752">
    <property type="component" value="Unassembled WGS sequence"/>
</dbReference>
<gene>
    <name evidence="3" type="ORF">HMPREF1541_08584</name>
</gene>
<dbReference type="InParanoid" id="W2RIH6"/>
<dbReference type="PANTHER" id="PTHR15885:SF1">
    <property type="entry name" value="COILED-COIL DOMAIN-CONTAINING PROTEIN 174"/>
    <property type="match status" value="1"/>
</dbReference>
<dbReference type="GO" id="GO:0005634">
    <property type="term" value="C:nucleus"/>
    <property type="evidence" value="ECO:0007669"/>
    <property type="project" value="TreeGrafter"/>
</dbReference>